<dbReference type="PANTHER" id="PTHR43160:SF2">
    <property type="entry name" value="HOMOCITRATE DEHYDRATASE, MITOCHONDRIAL"/>
    <property type="match status" value="1"/>
</dbReference>
<evidence type="ECO:0000256" key="4">
    <source>
        <dbReference type="ARBA" id="ARBA00022946"/>
    </source>
</evidence>
<dbReference type="PRINTS" id="PR00415">
    <property type="entry name" value="ACONITASE"/>
</dbReference>
<comment type="subcellular location">
    <subcellularLocation>
        <location evidence="1">Mitochondrion</location>
    </subcellularLocation>
</comment>
<gene>
    <name evidence="11" type="ORF">BOTNAR_0032g00420</name>
</gene>
<name>A0A4Z1JGC1_9HELO</name>
<evidence type="ECO:0000256" key="8">
    <source>
        <dbReference type="ARBA" id="ARBA00023239"/>
    </source>
</evidence>
<dbReference type="Proteomes" id="UP000297452">
    <property type="component" value="Unassembled WGS sequence"/>
</dbReference>
<feature type="domain" description="Aconitase A/isopropylmalate dehydratase small subunit swivel" evidence="10">
    <location>
        <begin position="581"/>
        <end position="707"/>
    </location>
</feature>
<dbReference type="InterPro" id="IPR036008">
    <property type="entry name" value="Aconitase_4Fe-4S_dom"/>
</dbReference>
<keyword evidence="3" id="KW-0479">Metal-binding</keyword>
<dbReference type="InterPro" id="IPR001030">
    <property type="entry name" value="Acoase/IPM_deHydtase_lsu_aba"/>
</dbReference>
<keyword evidence="5" id="KW-0408">Iron</keyword>
<dbReference type="PANTHER" id="PTHR43160">
    <property type="entry name" value="ACONITATE HYDRATASE B"/>
    <property type="match status" value="1"/>
</dbReference>
<comment type="similarity">
    <text evidence="2">Belongs to the aconitase/IPM isomerase family.</text>
</comment>
<dbReference type="Pfam" id="PF00330">
    <property type="entry name" value="Aconitase"/>
    <property type="match status" value="2"/>
</dbReference>
<evidence type="ECO:0000256" key="3">
    <source>
        <dbReference type="ARBA" id="ARBA00022723"/>
    </source>
</evidence>
<evidence type="ECO:0000256" key="2">
    <source>
        <dbReference type="ARBA" id="ARBA00007185"/>
    </source>
</evidence>
<reference evidence="11 12" key="1">
    <citation type="submission" date="2017-12" db="EMBL/GenBank/DDBJ databases">
        <title>Comparative genomics of Botrytis spp.</title>
        <authorList>
            <person name="Valero-Jimenez C.A."/>
            <person name="Tapia P."/>
            <person name="Veloso J."/>
            <person name="Silva-Moreno E."/>
            <person name="Staats M."/>
            <person name="Valdes J.H."/>
            <person name="Van Kan J.A.L."/>
        </authorList>
    </citation>
    <scope>NUCLEOTIDE SEQUENCE [LARGE SCALE GENOMIC DNA]</scope>
    <source>
        <strain evidence="11 12">MUCL2120</strain>
    </source>
</reference>
<dbReference type="FunFam" id="3.20.19.10:FF:000002">
    <property type="entry name" value="Aconitate hydratase, mitochondrial"/>
    <property type="match status" value="1"/>
</dbReference>
<evidence type="ECO:0000259" key="9">
    <source>
        <dbReference type="Pfam" id="PF00330"/>
    </source>
</evidence>
<keyword evidence="7" id="KW-0496">Mitochondrion</keyword>
<dbReference type="GO" id="GO:0005829">
    <property type="term" value="C:cytosol"/>
    <property type="evidence" value="ECO:0007669"/>
    <property type="project" value="TreeGrafter"/>
</dbReference>
<dbReference type="GO" id="GO:0003994">
    <property type="term" value="F:aconitate hydratase activity"/>
    <property type="evidence" value="ECO:0007669"/>
    <property type="project" value="UniProtKB-ARBA"/>
</dbReference>
<dbReference type="EMBL" id="PQXJ01000032">
    <property type="protein sequence ID" value="TGO67997.1"/>
    <property type="molecule type" value="Genomic_DNA"/>
</dbReference>
<dbReference type="NCBIfam" id="NF005558">
    <property type="entry name" value="PRK07229.1"/>
    <property type="match status" value="1"/>
</dbReference>
<evidence type="ECO:0000313" key="12">
    <source>
        <dbReference type="Proteomes" id="UP000297452"/>
    </source>
</evidence>
<dbReference type="InterPro" id="IPR050926">
    <property type="entry name" value="Aconitase/IPM_isomerase"/>
</dbReference>
<dbReference type="AlphaFoldDB" id="A0A4Z1JGC1"/>
<dbReference type="InterPro" id="IPR018136">
    <property type="entry name" value="Aconitase_4Fe-4S_BS"/>
</dbReference>
<organism evidence="11 12">
    <name type="scientific">Botryotinia narcissicola</name>
    <dbReference type="NCBI Taxonomy" id="278944"/>
    <lineage>
        <taxon>Eukaryota</taxon>
        <taxon>Fungi</taxon>
        <taxon>Dikarya</taxon>
        <taxon>Ascomycota</taxon>
        <taxon>Pezizomycotina</taxon>
        <taxon>Leotiomycetes</taxon>
        <taxon>Helotiales</taxon>
        <taxon>Sclerotiniaceae</taxon>
        <taxon>Botryotinia</taxon>
    </lineage>
</organism>
<dbReference type="InterPro" id="IPR015928">
    <property type="entry name" value="Aconitase/3IPM_dehydase_swvl"/>
</dbReference>
<dbReference type="STRING" id="278944.A0A4Z1JGC1"/>
<evidence type="ECO:0000256" key="6">
    <source>
        <dbReference type="ARBA" id="ARBA00023014"/>
    </source>
</evidence>
<evidence type="ECO:0000256" key="1">
    <source>
        <dbReference type="ARBA" id="ARBA00004173"/>
    </source>
</evidence>
<sequence length="780" mass="83844">MRSCGLLKSSGLAIRRTNIPTILRPISGRTLATVNTSTSTYKPDIESRTPPYPKLLKRLHEVRRVLGSSRSLTLAEKILYSHLDNPEESLLTNTDNVLNIRGNANLKLKPDRVAMQDASAQMALLQFMTCKLPSTAVPASIHCDHMIVGQRGADVDLPESIKGNKEVFDFLESAAKKYGIEFWPPGAGIIHQTVLENYSAPGLMMLGTDSHTPNAGGLGAISIVVVGADAVDAMVDAPWELKAPKILGVRLEGQLSGWVSPKDVILHLAGKLTVRGGTGYIIEYHGPGVDSLSCTGMATICNMYALSLFLFERTPSLHNLLRADEGAHYDELITIDLSTLEPHINGPATPDLSISLSQFAKAVKENNWPDTVSSSLIGSCTNSSYQDMARAQNLVKQASAAGLKPATDFFITPGSEQIRATLERDEISSTFTEAGGIVLANACGPCIGMWSRTDGVAKGEPNAIFTSYNRIFRGRNDGNPDTMNFLASPEIVTAMSYAGSTSFNPLTDSIITPSGKEFRFEPPTGAELPQEGFEEGNKEFLPSSDSPAPETEVVVSPTSDRLALLEPFAPFPQGDLEGLRVLYKVTGKCTTDTISAAGPWLKYKGHLPNISANTLITAINAATGEVNVAYDVDGSTSGIPELAQKWKDQGKEWLVVGESNYGEGSAREHAALQPRYLGGRVILCKSFARIHETNLKKQGVVPLTFADGEDYGKIDALDEVSTIGLYDMLKNGGKGEVSLRVKKHGSGEELILKTKHTFSPDQAGFVLAGSALNLLANAKR</sequence>
<evidence type="ECO:0000313" key="11">
    <source>
        <dbReference type="EMBL" id="TGO67997.1"/>
    </source>
</evidence>
<dbReference type="Gene3D" id="3.30.499.10">
    <property type="entry name" value="Aconitase, domain 3"/>
    <property type="match status" value="2"/>
</dbReference>
<dbReference type="InterPro" id="IPR015932">
    <property type="entry name" value="Aconitase_dom2"/>
</dbReference>
<keyword evidence="4" id="KW-0809">Transit peptide</keyword>
<protein>
    <recommendedName>
        <fullName evidence="13">Aconitate hydratase, mitochondrial</fullName>
    </recommendedName>
</protein>
<dbReference type="Gene3D" id="3.40.1060.10">
    <property type="entry name" value="Aconitase, Domain 2"/>
    <property type="match status" value="1"/>
</dbReference>
<accession>A0A4Z1JGC1</accession>
<dbReference type="PROSITE" id="PS01244">
    <property type="entry name" value="ACONITASE_2"/>
    <property type="match status" value="1"/>
</dbReference>
<dbReference type="Gene3D" id="3.20.19.10">
    <property type="entry name" value="Aconitase, domain 4"/>
    <property type="match status" value="1"/>
</dbReference>
<dbReference type="GO" id="GO:0046872">
    <property type="term" value="F:metal ion binding"/>
    <property type="evidence" value="ECO:0007669"/>
    <property type="project" value="UniProtKB-KW"/>
</dbReference>
<dbReference type="InterPro" id="IPR015931">
    <property type="entry name" value="Acnase/IPM_dHydase_lsu_aba_1/3"/>
</dbReference>
<dbReference type="OrthoDB" id="2224430at2759"/>
<dbReference type="GO" id="GO:0005739">
    <property type="term" value="C:mitochondrion"/>
    <property type="evidence" value="ECO:0007669"/>
    <property type="project" value="UniProtKB-SubCell"/>
</dbReference>
<evidence type="ECO:0000259" key="10">
    <source>
        <dbReference type="Pfam" id="PF00694"/>
    </source>
</evidence>
<dbReference type="InterPro" id="IPR000573">
    <property type="entry name" value="AconitaseA/IPMdHydase_ssu_swvl"/>
</dbReference>
<dbReference type="FunFam" id="3.30.499.10:FF:000004">
    <property type="entry name" value="Aconitate hydratase, mitochondrial"/>
    <property type="match status" value="1"/>
</dbReference>
<dbReference type="SUPFAM" id="SSF52016">
    <property type="entry name" value="LeuD/IlvD-like"/>
    <property type="match status" value="1"/>
</dbReference>
<dbReference type="Pfam" id="PF00694">
    <property type="entry name" value="Aconitase_C"/>
    <property type="match status" value="1"/>
</dbReference>
<dbReference type="FunFam" id="3.30.499.10:FF:000003">
    <property type="entry name" value="Aconitate hydratase, mitochondrial"/>
    <property type="match status" value="1"/>
</dbReference>
<evidence type="ECO:0000256" key="5">
    <source>
        <dbReference type="ARBA" id="ARBA00023004"/>
    </source>
</evidence>
<keyword evidence="6" id="KW-0411">Iron-sulfur</keyword>
<evidence type="ECO:0000256" key="7">
    <source>
        <dbReference type="ARBA" id="ARBA00023128"/>
    </source>
</evidence>
<comment type="caution">
    <text evidence="11">The sequence shown here is derived from an EMBL/GenBank/DDBJ whole genome shotgun (WGS) entry which is preliminary data.</text>
</comment>
<keyword evidence="12" id="KW-1185">Reference proteome</keyword>
<proteinExistence type="inferred from homology"/>
<keyword evidence="8" id="KW-0456">Lyase</keyword>
<dbReference type="GO" id="GO:0051539">
    <property type="term" value="F:4 iron, 4 sulfur cluster binding"/>
    <property type="evidence" value="ECO:0007669"/>
    <property type="project" value="TreeGrafter"/>
</dbReference>
<dbReference type="SUPFAM" id="SSF53732">
    <property type="entry name" value="Aconitase iron-sulfur domain"/>
    <property type="match status" value="1"/>
</dbReference>
<feature type="domain" description="Aconitase/3-isopropylmalate dehydratase large subunit alpha/beta/alpha" evidence="9">
    <location>
        <begin position="101"/>
        <end position="303"/>
    </location>
</feature>
<feature type="domain" description="Aconitase/3-isopropylmalate dehydratase large subunit alpha/beta/alpha" evidence="9">
    <location>
        <begin position="321"/>
        <end position="499"/>
    </location>
</feature>
<evidence type="ECO:0008006" key="13">
    <source>
        <dbReference type="Google" id="ProtNLM"/>
    </source>
</evidence>